<dbReference type="PANTHER" id="PTHR13774:SF17">
    <property type="entry name" value="PHENAZINE BIOSYNTHESIS-LIKE DOMAIN-CONTAINING PROTEIN"/>
    <property type="match status" value="1"/>
</dbReference>
<gene>
    <name evidence="4" type="ordered locus">Clole_3453</name>
</gene>
<dbReference type="KEGG" id="cle:Clole_3453"/>
<dbReference type="GO" id="GO:0016853">
    <property type="term" value="F:isomerase activity"/>
    <property type="evidence" value="ECO:0007669"/>
    <property type="project" value="UniProtKB-KW"/>
</dbReference>
<dbReference type="RefSeq" id="WP_013658416.1">
    <property type="nucleotide sequence ID" value="NC_015275.1"/>
</dbReference>
<dbReference type="PANTHER" id="PTHR13774">
    <property type="entry name" value="PHENAZINE BIOSYNTHESIS PROTEIN"/>
    <property type="match status" value="1"/>
</dbReference>
<dbReference type="eggNOG" id="COG0384">
    <property type="taxonomic scope" value="Bacteria"/>
</dbReference>
<dbReference type="EMBL" id="CP002582">
    <property type="protein sequence ID" value="ADZ85140.1"/>
    <property type="molecule type" value="Genomic_DNA"/>
</dbReference>
<evidence type="ECO:0000256" key="1">
    <source>
        <dbReference type="ARBA" id="ARBA00008270"/>
    </source>
</evidence>
<organism evidence="4 5">
    <name type="scientific">Cellulosilyticum lentocellum (strain ATCC 49066 / DSM 5427 / NCIMB 11756 / RHM5)</name>
    <name type="common">Clostridium lentocellum</name>
    <dbReference type="NCBI Taxonomy" id="642492"/>
    <lineage>
        <taxon>Bacteria</taxon>
        <taxon>Bacillati</taxon>
        <taxon>Bacillota</taxon>
        <taxon>Clostridia</taxon>
        <taxon>Lachnospirales</taxon>
        <taxon>Cellulosilyticaceae</taxon>
        <taxon>Cellulosilyticum</taxon>
    </lineage>
</organism>
<sequence>MEIIQYDVFTLTVNKGNPVGIITDGDKYDDELMQKIAYKAGYNECCFICKSDVADYKLRYFTPGHETPLCGHATIGTMKFIVDGLNANSDLDFKIETRAGLLDIHYSYDTDELLMEQANATFTPFEGDKEQLLNAIGLEIEDLDTRYPIVYGSTGAWTTLIPIKTLDSFQKMKPNNDLFPAILKQMPRASIHPFTLECYDQKSDMHGRHFSSCYSGTIEDSVTGTASGVMSAYYLKYIKGSDEVDLMIEQGNEINKEGYVHGYAFRNNDEIEVKISGTAVKSKVFKIALTSD</sequence>
<dbReference type="GO" id="GO:0005737">
    <property type="term" value="C:cytoplasm"/>
    <property type="evidence" value="ECO:0007669"/>
    <property type="project" value="TreeGrafter"/>
</dbReference>
<dbReference type="PIRSF" id="PIRSF016184">
    <property type="entry name" value="PhzC_PhzF"/>
    <property type="match status" value="1"/>
</dbReference>
<feature type="active site" evidence="3">
    <location>
        <position position="44"/>
    </location>
</feature>
<dbReference type="Proteomes" id="UP000008467">
    <property type="component" value="Chromosome"/>
</dbReference>
<proteinExistence type="inferred from homology"/>
<evidence type="ECO:0000313" key="5">
    <source>
        <dbReference type="Proteomes" id="UP000008467"/>
    </source>
</evidence>
<dbReference type="SUPFAM" id="SSF54506">
    <property type="entry name" value="Diaminopimelate epimerase-like"/>
    <property type="match status" value="1"/>
</dbReference>
<dbReference type="Gene3D" id="3.10.310.10">
    <property type="entry name" value="Diaminopimelate Epimerase, Chain A, domain 1"/>
    <property type="match status" value="2"/>
</dbReference>
<keyword evidence="5" id="KW-1185">Reference proteome</keyword>
<evidence type="ECO:0000313" key="4">
    <source>
        <dbReference type="EMBL" id="ADZ85140.1"/>
    </source>
</evidence>
<reference evidence="4 5" key="1">
    <citation type="journal article" date="2011" name="J. Bacteriol.">
        <title>Complete genome sequence of the cellulose-degrading bacterium Cellulosilyticum lentocellum.</title>
        <authorList>
            <consortium name="US DOE Joint Genome Institute"/>
            <person name="Miller D.A."/>
            <person name="Suen G."/>
            <person name="Bruce D."/>
            <person name="Copeland A."/>
            <person name="Cheng J.F."/>
            <person name="Detter C."/>
            <person name="Goodwin L.A."/>
            <person name="Han C.S."/>
            <person name="Hauser L.J."/>
            <person name="Land M.L."/>
            <person name="Lapidus A."/>
            <person name="Lucas S."/>
            <person name="Meincke L."/>
            <person name="Pitluck S."/>
            <person name="Tapia R."/>
            <person name="Teshima H."/>
            <person name="Woyke T."/>
            <person name="Fox B.G."/>
            <person name="Angert E.R."/>
            <person name="Currie C.R."/>
        </authorList>
    </citation>
    <scope>NUCLEOTIDE SEQUENCE [LARGE SCALE GENOMIC DNA]</scope>
    <source>
        <strain evidence="5">ATCC 49066 / DSM 5427 / NCIMB 11756 / RHM5</strain>
    </source>
</reference>
<dbReference type="Pfam" id="PF02567">
    <property type="entry name" value="PhzC-PhzF"/>
    <property type="match status" value="1"/>
</dbReference>
<accession>F2JRW0</accession>
<dbReference type="NCBIfam" id="TIGR00654">
    <property type="entry name" value="PhzF_family"/>
    <property type="match status" value="1"/>
</dbReference>
<name>F2JRW0_CELLD</name>
<dbReference type="HOGENOM" id="CLU_048756_0_2_9"/>
<evidence type="ECO:0000256" key="3">
    <source>
        <dbReference type="PIRSR" id="PIRSR016184-1"/>
    </source>
</evidence>
<comment type="similarity">
    <text evidence="1">Belongs to the PhzF family.</text>
</comment>
<dbReference type="AlphaFoldDB" id="F2JRW0"/>
<protein>
    <submittedName>
        <fullName evidence="4">Phenazine biosynthesis protein PhzF family</fullName>
    </submittedName>
</protein>
<evidence type="ECO:0000256" key="2">
    <source>
        <dbReference type="ARBA" id="ARBA00023235"/>
    </source>
</evidence>
<keyword evidence="2" id="KW-0413">Isomerase</keyword>
<dbReference type="InterPro" id="IPR003719">
    <property type="entry name" value="Phenazine_PhzF-like"/>
</dbReference>